<gene>
    <name evidence="5" type="ORF">WT44_31300</name>
</gene>
<keyword evidence="3" id="KW-0804">Transcription</keyword>
<dbReference type="SMART" id="SM00342">
    <property type="entry name" value="HTH_ARAC"/>
    <property type="match status" value="1"/>
</dbReference>
<dbReference type="PROSITE" id="PS01124">
    <property type="entry name" value="HTH_ARAC_FAMILY_2"/>
    <property type="match status" value="1"/>
</dbReference>
<feature type="domain" description="HTH araC/xylS-type" evidence="4">
    <location>
        <begin position="214"/>
        <end position="314"/>
    </location>
</feature>
<organism evidence="5">
    <name type="scientific">Burkholderia stagnalis</name>
    <dbReference type="NCBI Taxonomy" id="1503054"/>
    <lineage>
        <taxon>Bacteria</taxon>
        <taxon>Pseudomonadati</taxon>
        <taxon>Pseudomonadota</taxon>
        <taxon>Betaproteobacteria</taxon>
        <taxon>Burkholderiales</taxon>
        <taxon>Burkholderiaceae</taxon>
        <taxon>Burkholderia</taxon>
        <taxon>Burkholderia cepacia complex</taxon>
    </lineage>
</organism>
<evidence type="ECO:0000313" key="6">
    <source>
        <dbReference type="Proteomes" id="UP000068603"/>
    </source>
</evidence>
<dbReference type="Proteomes" id="UP000068603">
    <property type="component" value="Unassembled WGS sequence"/>
</dbReference>
<dbReference type="InterPro" id="IPR050204">
    <property type="entry name" value="AraC_XylS_family_regulators"/>
</dbReference>
<dbReference type="PRINTS" id="PR00032">
    <property type="entry name" value="HTHARAC"/>
</dbReference>
<sequence>MTQPEIIISTDAVEPGLRNDFWREVTLPVFETTPLGDGANATLAGTIQSRPVGGLLMGETTFNAQQYRRDRRVIAQGGLDDYVIQVITAGSLRGVFGLRNVAVEPGDICVMDLTRTFDSRVEAGATLTTAVPRKALERALGRHDLHGVVLKAGRPLTQLLVDFLHGLMAASARLSARESFAAQDAMTALLAAGLAGEDVAARETASVLADVLRERIMEFIDANLTRPELNPDLLMRRFRISRAHLYRTFADDGGVSRVIRNKRLDAAYVALRHPRGRERSIAEIAAECGFTSNAQFLRAFRAHFGVTPSDAKRARMESVSARSGMLTLHDHFASYHATPDAASRASA</sequence>
<keyword evidence="2" id="KW-0238">DNA-binding</keyword>
<evidence type="ECO:0000313" key="5">
    <source>
        <dbReference type="EMBL" id="KWA52173.1"/>
    </source>
</evidence>
<reference evidence="5 6" key="1">
    <citation type="submission" date="2015-11" db="EMBL/GenBank/DDBJ databases">
        <title>Expanding the genomic diversity of Burkholderia species for the development of highly accurate diagnostics.</title>
        <authorList>
            <person name="Sahl J."/>
            <person name="Keim P."/>
            <person name="Wagner D."/>
        </authorList>
    </citation>
    <scope>NUCLEOTIDE SEQUENCE [LARGE SCALE GENOMIC DNA]</scope>
    <source>
        <strain evidence="5 6">MSMB1960WGS</strain>
    </source>
</reference>
<dbReference type="InterPro" id="IPR009057">
    <property type="entry name" value="Homeodomain-like_sf"/>
</dbReference>
<dbReference type="RefSeq" id="WP_059959717.1">
    <property type="nucleotide sequence ID" value="NZ_JAXKSJ010000028.1"/>
</dbReference>
<dbReference type="SUPFAM" id="SSF46689">
    <property type="entry name" value="Homeodomain-like"/>
    <property type="match status" value="1"/>
</dbReference>
<proteinExistence type="predicted"/>
<keyword evidence="1" id="KW-0805">Transcription regulation</keyword>
<dbReference type="GO" id="GO:0003700">
    <property type="term" value="F:DNA-binding transcription factor activity"/>
    <property type="evidence" value="ECO:0007669"/>
    <property type="project" value="InterPro"/>
</dbReference>
<accession>A0A125DD80</accession>
<dbReference type="Pfam" id="PF14525">
    <property type="entry name" value="AraC_binding_2"/>
    <property type="match status" value="1"/>
</dbReference>
<evidence type="ECO:0000256" key="1">
    <source>
        <dbReference type="ARBA" id="ARBA00023015"/>
    </source>
</evidence>
<protein>
    <recommendedName>
        <fullName evidence="4">HTH araC/xylS-type domain-containing protein</fullName>
    </recommendedName>
</protein>
<name>A0A125DD80_9BURK</name>
<evidence type="ECO:0000256" key="2">
    <source>
        <dbReference type="ARBA" id="ARBA00023125"/>
    </source>
</evidence>
<dbReference type="GO" id="GO:0043565">
    <property type="term" value="F:sequence-specific DNA binding"/>
    <property type="evidence" value="ECO:0007669"/>
    <property type="project" value="InterPro"/>
</dbReference>
<dbReference type="AlphaFoldDB" id="A0A125DD80"/>
<dbReference type="PANTHER" id="PTHR46796">
    <property type="entry name" value="HTH-TYPE TRANSCRIPTIONAL ACTIVATOR RHAS-RELATED"/>
    <property type="match status" value="1"/>
</dbReference>
<dbReference type="Gene3D" id="1.10.10.60">
    <property type="entry name" value="Homeodomain-like"/>
    <property type="match status" value="1"/>
</dbReference>
<dbReference type="InterPro" id="IPR035418">
    <property type="entry name" value="AraC-bd_2"/>
</dbReference>
<dbReference type="Pfam" id="PF12833">
    <property type="entry name" value="HTH_18"/>
    <property type="match status" value="1"/>
</dbReference>
<comment type="caution">
    <text evidence="5">The sequence shown here is derived from an EMBL/GenBank/DDBJ whole genome shotgun (WGS) entry which is preliminary data.</text>
</comment>
<dbReference type="PANTHER" id="PTHR46796:SF6">
    <property type="entry name" value="ARAC SUBFAMILY"/>
    <property type="match status" value="1"/>
</dbReference>
<dbReference type="EMBL" id="LPHB01000093">
    <property type="protein sequence ID" value="KWA52173.1"/>
    <property type="molecule type" value="Genomic_DNA"/>
</dbReference>
<dbReference type="InterPro" id="IPR020449">
    <property type="entry name" value="Tscrpt_reg_AraC-type_HTH"/>
</dbReference>
<evidence type="ECO:0000256" key="3">
    <source>
        <dbReference type="ARBA" id="ARBA00023163"/>
    </source>
</evidence>
<evidence type="ECO:0000259" key="4">
    <source>
        <dbReference type="PROSITE" id="PS01124"/>
    </source>
</evidence>
<dbReference type="InterPro" id="IPR018060">
    <property type="entry name" value="HTH_AraC"/>
</dbReference>